<organism evidence="2 3">
    <name type="scientific">Psychromonas arctica</name>
    <dbReference type="NCBI Taxonomy" id="168275"/>
    <lineage>
        <taxon>Bacteria</taxon>
        <taxon>Pseudomonadati</taxon>
        <taxon>Pseudomonadota</taxon>
        <taxon>Gammaproteobacteria</taxon>
        <taxon>Alteromonadales</taxon>
        <taxon>Psychromonadaceae</taxon>
        <taxon>Psychromonas</taxon>
    </lineage>
</organism>
<accession>A0ABU9HBB6</accession>
<evidence type="ECO:0000313" key="2">
    <source>
        <dbReference type="EMBL" id="MEL0659154.1"/>
    </source>
</evidence>
<gene>
    <name evidence="2" type="ORF">V6255_08375</name>
</gene>
<reference evidence="2 3" key="1">
    <citation type="submission" date="2024-02" db="EMBL/GenBank/DDBJ databases">
        <title>Bacteria isolated from the canopy kelp, Nereocystis luetkeana.</title>
        <authorList>
            <person name="Pfister C.A."/>
            <person name="Younker I.T."/>
            <person name="Light S.H."/>
        </authorList>
    </citation>
    <scope>NUCLEOTIDE SEQUENCE [LARGE SCALE GENOMIC DNA]</scope>
    <source>
        <strain evidence="2 3">TI.2.07</strain>
    </source>
</reference>
<evidence type="ECO:0000313" key="3">
    <source>
        <dbReference type="Proteomes" id="UP001366060"/>
    </source>
</evidence>
<comment type="caution">
    <text evidence="2">The sequence shown here is derived from an EMBL/GenBank/DDBJ whole genome shotgun (WGS) entry which is preliminary data.</text>
</comment>
<dbReference type="Pfam" id="PF01548">
    <property type="entry name" value="DEDD_Tnp_IS110"/>
    <property type="match status" value="1"/>
</dbReference>
<keyword evidence="3" id="KW-1185">Reference proteome</keyword>
<dbReference type="InterPro" id="IPR047650">
    <property type="entry name" value="Transpos_IS110"/>
</dbReference>
<feature type="domain" description="Transposase IS110-like N-terminal" evidence="1">
    <location>
        <begin position="8"/>
        <end position="146"/>
    </location>
</feature>
<protein>
    <submittedName>
        <fullName evidence="2">Transposase</fullName>
    </submittedName>
</protein>
<evidence type="ECO:0000259" key="1">
    <source>
        <dbReference type="Pfam" id="PF01548"/>
    </source>
</evidence>
<dbReference type="PANTHER" id="PTHR33055:SF3">
    <property type="entry name" value="PUTATIVE TRANSPOSASE FOR IS117-RELATED"/>
    <property type="match status" value="1"/>
</dbReference>
<dbReference type="Proteomes" id="UP001366060">
    <property type="component" value="Unassembled WGS sequence"/>
</dbReference>
<dbReference type="RefSeq" id="WP_341627737.1">
    <property type="nucleotide sequence ID" value="NZ_JBAKBA010000016.1"/>
</dbReference>
<proteinExistence type="predicted"/>
<sequence>MNKYGVLAIDLAKTVFQVCKTDSFGNVIYNKAVNRKRLKEILTLEKKSLVAMESCGGTHYWARFAKAQGHEVKAIPARLVKSFLQGQKTDANDAIAISVAALQPNIKSSRLITAEDQSLNCMDGARAALVSTKRAQANQIRAYLLEFGIPIAKSDKVLKVEIPTILGDAEKGK</sequence>
<dbReference type="EMBL" id="JBAKBA010000016">
    <property type="protein sequence ID" value="MEL0659154.1"/>
    <property type="molecule type" value="Genomic_DNA"/>
</dbReference>
<dbReference type="PANTHER" id="PTHR33055">
    <property type="entry name" value="TRANSPOSASE FOR INSERTION SEQUENCE ELEMENT IS1111A"/>
    <property type="match status" value="1"/>
</dbReference>
<name>A0ABU9HBB6_9GAMM</name>
<dbReference type="InterPro" id="IPR002525">
    <property type="entry name" value="Transp_IS110-like_N"/>
</dbReference>